<feature type="region of interest" description="Disordered" evidence="1">
    <location>
        <begin position="1"/>
        <end position="72"/>
    </location>
</feature>
<dbReference type="InParanoid" id="A0A0G4EWY1"/>
<proteinExistence type="predicted"/>
<dbReference type="AlphaFoldDB" id="A0A0G4EWY1"/>
<feature type="compositionally biased region" description="Basic and acidic residues" evidence="1">
    <location>
        <begin position="197"/>
        <end position="222"/>
    </location>
</feature>
<feature type="region of interest" description="Disordered" evidence="1">
    <location>
        <begin position="283"/>
        <end position="309"/>
    </location>
</feature>
<reference evidence="2 3" key="1">
    <citation type="submission" date="2014-11" db="EMBL/GenBank/DDBJ databases">
        <authorList>
            <person name="Zhu J."/>
            <person name="Qi W."/>
            <person name="Song R."/>
        </authorList>
    </citation>
    <scope>NUCLEOTIDE SEQUENCE [LARGE SCALE GENOMIC DNA]</scope>
</reference>
<name>A0A0G4EWY1_VITBC</name>
<feature type="region of interest" description="Disordered" evidence="1">
    <location>
        <begin position="197"/>
        <end position="237"/>
    </location>
</feature>
<feature type="region of interest" description="Disordered" evidence="1">
    <location>
        <begin position="153"/>
        <end position="182"/>
    </location>
</feature>
<evidence type="ECO:0000313" key="3">
    <source>
        <dbReference type="Proteomes" id="UP000041254"/>
    </source>
</evidence>
<feature type="compositionally biased region" description="Acidic residues" evidence="1">
    <location>
        <begin position="1"/>
        <end position="13"/>
    </location>
</feature>
<accession>A0A0G4EWY1</accession>
<organism evidence="2 3">
    <name type="scientific">Vitrella brassicaformis (strain CCMP3155)</name>
    <dbReference type="NCBI Taxonomy" id="1169540"/>
    <lineage>
        <taxon>Eukaryota</taxon>
        <taxon>Sar</taxon>
        <taxon>Alveolata</taxon>
        <taxon>Colpodellida</taxon>
        <taxon>Vitrellaceae</taxon>
        <taxon>Vitrella</taxon>
    </lineage>
</organism>
<dbReference type="EMBL" id="CDMY01000330">
    <property type="protein sequence ID" value="CEM02589.1"/>
    <property type="molecule type" value="Genomic_DNA"/>
</dbReference>
<dbReference type="Proteomes" id="UP000041254">
    <property type="component" value="Unassembled WGS sequence"/>
</dbReference>
<protein>
    <submittedName>
        <fullName evidence="2">Uncharacterized protein</fullName>
    </submittedName>
</protein>
<keyword evidence="3" id="KW-1185">Reference proteome</keyword>
<gene>
    <name evidence="2" type="ORF">Vbra_13706</name>
</gene>
<evidence type="ECO:0000313" key="2">
    <source>
        <dbReference type="EMBL" id="CEM02589.1"/>
    </source>
</evidence>
<dbReference type="VEuPathDB" id="CryptoDB:Vbra_13706"/>
<evidence type="ECO:0000256" key="1">
    <source>
        <dbReference type="SAM" id="MobiDB-lite"/>
    </source>
</evidence>
<sequence>MDEGGDGEIEAEGTDTHGLSRCIFFEREEADEDGPPTSSRPSLELLQIPQITIHGDGEGEGEGGTQERKSLLSKLRESFGKAGSKAELEDVFEDVAEGLRLMEEMNERLVKEKVAKDLEVAALRARLPELSAHHSHPQDGQHGEEWSILAPPLESPDAQAAGPLLESPLSDESAERLSWGNPESTRVKKLAALLEDIKRQDTESEEDQHSESEDHEDDRDHPSNMLLQIPQRSGTRRFSAAVKDRMDELLMKAHMEPGPFTVAVMPTAAEDNDENEPIAVNKEVQTETEETREEPAATHTQPQLQPQPCGDRNAPLRAYLAHRQELLQTLRRTADKTLEKWITGVSVDIGALVDQMEKSSAVPIEACAVHHGV</sequence>